<evidence type="ECO:0000256" key="2">
    <source>
        <dbReference type="ARBA" id="ARBA00023002"/>
    </source>
</evidence>
<dbReference type="Proteomes" id="UP000246073">
    <property type="component" value="Unassembled WGS sequence"/>
</dbReference>
<dbReference type="GO" id="GO:0016618">
    <property type="term" value="F:hydroxypyruvate reductase [NAD(P)H] activity"/>
    <property type="evidence" value="ECO:0007669"/>
    <property type="project" value="TreeGrafter"/>
</dbReference>
<keyword evidence="2 4" id="KW-0560">Oxidoreductase</keyword>
<evidence type="ECO:0000313" key="7">
    <source>
        <dbReference type="EMBL" id="SPL62415.1"/>
    </source>
</evidence>
<name>A0A2P9HEC0_9HYPH</name>
<dbReference type="RefSeq" id="WP_109366548.1">
    <property type="nucleotide sequence ID" value="NZ_OOFM01000002.1"/>
</dbReference>
<dbReference type="CDD" id="cd12156">
    <property type="entry name" value="HPPR"/>
    <property type="match status" value="1"/>
</dbReference>
<evidence type="ECO:0000256" key="1">
    <source>
        <dbReference type="ARBA" id="ARBA00022857"/>
    </source>
</evidence>
<protein>
    <submittedName>
        <fullName evidence="7">D-3-phosphoglycerate dehydrogenase</fullName>
        <ecNumber evidence="7">1.1.1.95</ecNumber>
    </submittedName>
</protein>
<feature type="domain" description="D-isomer specific 2-hydroxyacid dehydrogenase NAD-binding" evidence="6">
    <location>
        <begin position="106"/>
        <end position="278"/>
    </location>
</feature>
<dbReference type="SUPFAM" id="SSF52283">
    <property type="entry name" value="Formate/glycerate dehydrogenase catalytic domain-like"/>
    <property type="match status" value="1"/>
</dbReference>
<dbReference type="Pfam" id="PF02826">
    <property type="entry name" value="2-Hacid_dh_C"/>
    <property type="match status" value="1"/>
</dbReference>
<dbReference type="GO" id="GO:0051287">
    <property type="term" value="F:NAD binding"/>
    <property type="evidence" value="ECO:0007669"/>
    <property type="project" value="InterPro"/>
</dbReference>
<evidence type="ECO:0000259" key="6">
    <source>
        <dbReference type="Pfam" id="PF02826"/>
    </source>
</evidence>
<dbReference type="FunFam" id="3.40.50.720:FF:000213">
    <property type="entry name" value="Putative 2-hydroxyacid dehydrogenase"/>
    <property type="match status" value="1"/>
</dbReference>
<dbReference type="PANTHER" id="PTHR10996:SF178">
    <property type="entry name" value="2-HYDROXYACID DEHYDROGENASE YGL185C-RELATED"/>
    <property type="match status" value="1"/>
</dbReference>
<comment type="similarity">
    <text evidence="4">Belongs to the D-isomer specific 2-hydroxyacid dehydrogenase family.</text>
</comment>
<feature type="domain" description="D-isomer specific 2-hydroxyacid dehydrogenase catalytic" evidence="5">
    <location>
        <begin position="37"/>
        <end position="307"/>
    </location>
</feature>
<evidence type="ECO:0000259" key="5">
    <source>
        <dbReference type="Pfam" id="PF00389"/>
    </source>
</evidence>
<dbReference type="SUPFAM" id="SSF51735">
    <property type="entry name" value="NAD(P)-binding Rossmann-fold domains"/>
    <property type="match status" value="1"/>
</dbReference>
<keyword evidence="3" id="KW-0520">NAD</keyword>
<dbReference type="GO" id="GO:0005829">
    <property type="term" value="C:cytosol"/>
    <property type="evidence" value="ECO:0007669"/>
    <property type="project" value="TreeGrafter"/>
</dbReference>
<evidence type="ECO:0000256" key="3">
    <source>
        <dbReference type="ARBA" id="ARBA00023027"/>
    </source>
</evidence>
<keyword evidence="1" id="KW-0521">NADP</keyword>
<accession>A0A2P9HEC0</accession>
<gene>
    <name evidence="7" type="ORF">OHAE_5483</name>
</gene>
<sequence>MSSISSSVLIAHEHIGFLANQLAERYKVFKAWESVSLSARQEITVMIVAGEVPLSNEFIASFPNLRLIACFTTGYDGVDITWAASHGIEVTRAVGANSGDVADHTLGLLIAWQRDIIKGDHLVRTGGWNPKVKNITRSLESLSVGIVGMGAIGRAIADRCIPFRMKVQWWGPRAKPDVPFKRTDDLLSLAANSDVLVVASRAENTNRHMIGRPILEALGPKGLLINVARGSLIDEEALIDALRSHRVAGAALDVFEKEPTDPERWHDVPNVILTPHTAGATKSVLPKLIGQLQSNLDAYFAGERLVTPIAA</sequence>
<dbReference type="AlphaFoldDB" id="A0A2P9HEC0"/>
<dbReference type="Pfam" id="PF00389">
    <property type="entry name" value="2-Hacid_dh"/>
    <property type="match status" value="1"/>
</dbReference>
<dbReference type="EC" id="1.1.1.95" evidence="7"/>
<dbReference type="GO" id="GO:0004617">
    <property type="term" value="F:phosphoglycerate dehydrogenase activity"/>
    <property type="evidence" value="ECO:0007669"/>
    <property type="project" value="UniProtKB-EC"/>
</dbReference>
<evidence type="ECO:0000256" key="4">
    <source>
        <dbReference type="RuleBase" id="RU003719"/>
    </source>
</evidence>
<evidence type="ECO:0000313" key="8">
    <source>
        <dbReference type="Proteomes" id="UP000246073"/>
    </source>
</evidence>
<dbReference type="InterPro" id="IPR006140">
    <property type="entry name" value="D-isomer_DH_NAD-bd"/>
</dbReference>
<organism evidence="7 8">
    <name type="scientific">Ochrobactrum soli</name>
    <dbReference type="NCBI Taxonomy" id="2448455"/>
    <lineage>
        <taxon>Bacteria</taxon>
        <taxon>Pseudomonadati</taxon>
        <taxon>Pseudomonadota</taxon>
        <taxon>Alphaproteobacteria</taxon>
        <taxon>Hyphomicrobiales</taxon>
        <taxon>Brucellaceae</taxon>
        <taxon>Brucella/Ochrobactrum group</taxon>
        <taxon>Ochrobactrum</taxon>
    </lineage>
</organism>
<dbReference type="InterPro" id="IPR006139">
    <property type="entry name" value="D-isomer_2_OHA_DH_cat_dom"/>
</dbReference>
<dbReference type="PANTHER" id="PTHR10996">
    <property type="entry name" value="2-HYDROXYACID DEHYDROGENASE-RELATED"/>
    <property type="match status" value="1"/>
</dbReference>
<dbReference type="EMBL" id="OOFM01000002">
    <property type="protein sequence ID" value="SPL62415.1"/>
    <property type="molecule type" value="Genomic_DNA"/>
</dbReference>
<reference evidence="8" key="1">
    <citation type="submission" date="2017-12" db="EMBL/GenBank/DDBJ databases">
        <authorList>
            <person name="Diaz M."/>
        </authorList>
    </citation>
    <scope>NUCLEOTIDE SEQUENCE [LARGE SCALE GENOMIC DNA]</scope>
    <source>
        <strain evidence="8">FI11154</strain>
    </source>
</reference>
<dbReference type="Gene3D" id="3.40.50.720">
    <property type="entry name" value="NAD(P)-binding Rossmann-like Domain"/>
    <property type="match status" value="2"/>
</dbReference>
<dbReference type="InterPro" id="IPR050223">
    <property type="entry name" value="D-isomer_2-hydroxyacid_DH"/>
</dbReference>
<dbReference type="InterPro" id="IPR036291">
    <property type="entry name" value="NAD(P)-bd_dom_sf"/>
</dbReference>
<proteinExistence type="inferred from homology"/>
<dbReference type="GO" id="GO:0030267">
    <property type="term" value="F:glyoxylate reductase (NADPH) activity"/>
    <property type="evidence" value="ECO:0007669"/>
    <property type="project" value="TreeGrafter"/>
</dbReference>